<accession>A0ABX2I7R8</accession>
<evidence type="ECO:0000313" key="3">
    <source>
        <dbReference type="Proteomes" id="UP000822142"/>
    </source>
</evidence>
<evidence type="ECO:0000313" key="2">
    <source>
        <dbReference type="EMBL" id="NSJ84927.1"/>
    </source>
</evidence>
<proteinExistence type="predicted"/>
<comment type="caution">
    <text evidence="2">The sequence shown here is derived from an EMBL/GenBank/DDBJ whole genome shotgun (WGS) entry which is preliminary data.</text>
</comment>
<feature type="transmembrane region" description="Helical" evidence="1">
    <location>
        <begin position="109"/>
        <end position="132"/>
    </location>
</feature>
<evidence type="ECO:0008006" key="4">
    <source>
        <dbReference type="Google" id="ProtNLM"/>
    </source>
</evidence>
<feature type="transmembrane region" description="Helical" evidence="1">
    <location>
        <begin position="64"/>
        <end position="89"/>
    </location>
</feature>
<dbReference type="RefSeq" id="WP_173747395.1">
    <property type="nucleotide sequence ID" value="NZ_JAAITA010000001.1"/>
</dbReference>
<protein>
    <recommendedName>
        <fullName evidence="4">Stage II sporulation protein M</fullName>
    </recommendedName>
</protein>
<keyword evidence="1" id="KW-0812">Transmembrane</keyword>
<sequence length="189" mass="21577">MKKYSKMFSILYMAGFAAGIVCTNLLFEKTGYQSSLLSIYLADAVQKETEKAGLFGELLVRRGVFFGFGTICGLTAVGVPLVAMSLIWFGFLAGSLMTTFLLEYGIRGIFLGIISFVPQMFFYVPGWLIFFFSVIQMSQKFWGNRKRESADYRAYFFFLSLAAVCLLLGIWQESYVNQNLLNYIWKKWV</sequence>
<feature type="transmembrane region" description="Helical" evidence="1">
    <location>
        <begin position="6"/>
        <end position="27"/>
    </location>
</feature>
<keyword evidence="1" id="KW-0472">Membrane</keyword>
<evidence type="ECO:0000256" key="1">
    <source>
        <dbReference type="SAM" id="Phobius"/>
    </source>
</evidence>
<keyword evidence="1" id="KW-1133">Transmembrane helix</keyword>
<name>A0ABX2I7R8_BLAHA</name>
<dbReference type="Proteomes" id="UP000822142">
    <property type="component" value="Unassembled WGS sequence"/>
</dbReference>
<reference evidence="2 3" key="1">
    <citation type="journal article" date="2020" name="Cell Host Microbe">
        <title>Functional and Genomic Variation between Human-Derived Isolates of Lachnospiraceae Reveals Inter- and Intra-Species Diversity.</title>
        <authorList>
            <person name="Sorbara M.T."/>
            <person name="Littmann E.R."/>
            <person name="Fontana E."/>
            <person name="Moody T.U."/>
            <person name="Kohout C.E."/>
            <person name="Gjonbalaj M."/>
            <person name="Eaton V."/>
            <person name="Seok R."/>
            <person name="Leiner I.M."/>
            <person name="Pamer E.G."/>
        </authorList>
    </citation>
    <scope>NUCLEOTIDE SEQUENCE [LARGE SCALE GENOMIC DNA]</scope>
    <source>
        <strain evidence="2 3">MSK.15.26</strain>
    </source>
</reference>
<organism evidence="2 3">
    <name type="scientific">Blautia hansenii</name>
    <name type="common">Ruminococcus hansenii</name>
    <dbReference type="NCBI Taxonomy" id="1322"/>
    <lineage>
        <taxon>Bacteria</taxon>
        <taxon>Bacillati</taxon>
        <taxon>Bacillota</taxon>
        <taxon>Clostridia</taxon>
        <taxon>Lachnospirales</taxon>
        <taxon>Lachnospiraceae</taxon>
        <taxon>Blautia</taxon>
    </lineage>
</organism>
<keyword evidence="3" id="KW-1185">Reference proteome</keyword>
<feature type="transmembrane region" description="Helical" evidence="1">
    <location>
        <begin position="152"/>
        <end position="171"/>
    </location>
</feature>
<gene>
    <name evidence="2" type="ORF">G5A70_01725</name>
</gene>
<dbReference type="EMBL" id="JAAITA010000001">
    <property type="protein sequence ID" value="NSJ84927.1"/>
    <property type="molecule type" value="Genomic_DNA"/>
</dbReference>